<dbReference type="EMBL" id="LZSX01000107">
    <property type="protein sequence ID" value="OBB78243.1"/>
    <property type="molecule type" value="Genomic_DNA"/>
</dbReference>
<proteinExistence type="predicted"/>
<dbReference type="PANTHER" id="PTHR16305:SF28">
    <property type="entry name" value="GUANYLATE CYCLASE DOMAIN-CONTAINING PROTEIN"/>
    <property type="match status" value="1"/>
</dbReference>
<dbReference type="InterPro" id="IPR001054">
    <property type="entry name" value="A/G_cyclase"/>
</dbReference>
<accession>A0A1A0V4T6</accession>
<dbReference type="SMART" id="SM00044">
    <property type="entry name" value="CYCc"/>
    <property type="match status" value="1"/>
</dbReference>
<dbReference type="InterPro" id="IPR027417">
    <property type="entry name" value="P-loop_NTPase"/>
</dbReference>
<dbReference type="SUPFAM" id="SSF55073">
    <property type="entry name" value="Nucleotide cyclase"/>
    <property type="match status" value="1"/>
</dbReference>
<dbReference type="SUPFAM" id="SSF48452">
    <property type="entry name" value="TPR-like"/>
    <property type="match status" value="1"/>
</dbReference>
<dbReference type="Proteomes" id="UP000091914">
    <property type="component" value="Unassembled WGS sequence"/>
</dbReference>
<dbReference type="GO" id="GO:0005524">
    <property type="term" value="F:ATP binding"/>
    <property type="evidence" value="ECO:0007669"/>
    <property type="project" value="UniProtKB-KW"/>
</dbReference>
<dbReference type="InterPro" id="IPR041664">
    <property type="entry name" value="AAA_16"/>
</dbReference>
<dbReference type="GO" id="GO:0035556">
    <property type="term" value="P:intracellular signal transduction"/>
    <property type="evidence" value="ECO:0007669"/>
    <property type="project" value="InterPro"/>
</dbReference>
<dbReference type="CDD" id="cd07302">
    <property type="entry name" value="CHD"/>
    <property type="match status" value="1"/>
</dbReference>
<dbReference type="SUPFAM" id="SSF52540">
    <property type="entry name" value="P-loop containing nucleoside triphosphate hydrolases"/>
    <property type="match status" value="1"/>
</dbReference>
<name>A0A1A0V4T6_9MYCO</name>
<sequence length="1072" mass="117099">MPAESESTHSELGASIDELVDRAVSAINRGDNTTATALAGQVLAIDHANADAEDLLSAAPGVGGEIRRLTILFADVVDSTVLSTRVEPETYRLVVGGYRDIVSRTVEEYEGHIGSTKGDGLLAVFGYPTAHENDVKRAVHAGLDIARAVARLSEQTDRRFGIDIAVRVGVHRGLVYLDTAQDDVYGLAANLAARLSGLAAPNSVVVSNPVAALVRNDFELEEQPAAPVKGVPGLIAHHRVDSERVERPARVHGPLVGRDRELAKLNTHWRRARAGALKTPVLFFCGEPGVGKSRLVAEAAGLVKPSGAVILELAGSPFHTQVGLHPIRVLLERLCGITRVTDPVERLRLLRAEIVARGLDPDTAVPALAPVLGVGAEHGYEPLEAEGRRLEQLIGSAVRSYLTGCLSDAPALLVAEDVQWFDLPTLEVIEAMLDTGEGRLLVVITSRDEKSLPNHWQVEQFNLPPLTDEEADELIVALDPTASAEERAEVRRRCDGVPFYIEQVVAGLHLAPSDGTHVPDALYEPLFAQLRAGNNVVPVVEAAAVIGRHIDRSLLITVVDLDEQQVDEVIDRLVDTGVFERTGNAGCRFRHELLREVADELAPPSVRRKLHAKVADALVNTMTGDPDWPLVASHYEQGGRHADAASAYQRATAAARRRGALAEARTYLTLALTQVEQCPPGPDRDHREIAPRLERGYLTATAEGAQSPVAASDFERCLQLAGTDLRDDELFATLPAVGAYYLWRSDLRRVDSLLQVAVAATEHGREWFRPALAGSAGVVAWLRGEFDTASAYFEQATGLAEEYEERIQAIWFVPHDPVALAHEHLAWHRLVQGDLAGAEVQLKRAVDRASQLGYPQRPYNHLYAIDMDIWICAETAQYDRARELVREIADTADRYGLDHLYWQLLGATEKAMVDGQAAIATRNPDPTSLGPHIEAMTQVIEVWQALGASTYRPFYWCILGRLLIAGEQVNQARARLDTALQFAADTGVRFYDAELLRARAQTHTESNARADDLAAAREVARRQGARLFEIRASLDDFDLRGEPARRHLVDAVGKIPKDSRLPELARARAVLR</sequence>
<keyword evidence="2" id="KW-0067">ATP-binding</keyword>
<evidence type="ECO:0000259" key="3">
    <source>
        <dbReference type="PROSITE" id="PS50125"/>
    </source>
</evidence>
<dbReference type="GO" id="GO:0009190">
    <property type="term" value="P:cyclic nucleotide biosynthetic process"/>
    <property type="evidence" value="ECO:0007669"/>
    <property type="project" value="InterPro"/>
</dbReference>
<dbReference type="InterPro" id="IPR011990">
    <property type="entry name" value="TPR-like_helical_dom_sf"/>
</dbReference>
<dbReference type="InterPro" id="IPR029787">
    <property type="entry name" value="Nucleotide_cyclase"/>
</dbReference>
<evidence type="ECO:0000256" key="2">
    <source>
        <dbReference type="ARBA" id="ARBA00022840"/>
    </source>
</evidence>
<dbReference type="GO" id="GO:0004016">
    <property type="term" value="F:adenylate cyclase activity"/>
    <property type="evidence" value="ECO:0007669"/>
    <property type="project" value="TreeGrafter"/>
</dbReference>
<dbReference type="Pfam" id="PF13191">
    <property type="entry name" value="AAA_16"/>
    <property type="match status" value="1"/>
</dbReference>
<dbReference type="PANTHER" id="PTHR16305">
    <property type="entry name" value="TESTICULAR SOLUBLE ADENYLYL CYCLASE"/>
    <property type="match status" value="1"/>
</dbReference>
<evidence type="ECO:0000313" key="5">
    <source>
        <dbReference type="Proteomes" id="UP000091914"/>
    </source>
</evidence>
<dbReference type="OrthoDB" id="5476461at2"/>
<dbReference type="GO" id="GO:0005737">
    <property type="term" value="C:cytoplasm"/>
    <property type="evidence" value="ECO:0007669"/>
    <property type="project" value="TreeGrafter"/>
</dbReference>
<dbReference type="PROSITE" id="PS50125">
    <property type="entry name" value="GUANYLATE_CYCLASE_2"/>
    <property type="match status" value="1"/>
</dbReference>
<feature type="domain" description="Guanylate cyclase" evidence="3">
    <location>
        <begin position="70"/>
        <end position="196"/>
    </location>
</feature>
<reference evidence="4 5" key="1">
    <citation type="submission" date="2016-06" db="EMBL/GenBank/DDBJ databases">
        <authorList>
            <person name="Kjaerup R.B."/>
            <person name="Dalgaard T.S."/>
            <person name="Juul-Madsen H.R."/>
        </authorList>
    </citation>
    <scope>NUCLEOTIDE SEQUENCE [LARGE SCALE GENOMIC DNA]</scope>
    <source>
        <strain evidence="4 5">852002-51834_SCH5396731</strain>
    </source>
</reference>
<dbReference type="Gene3D" id="1.25.40.10">
    <property type="entry name" value="Tetratricopeptide repeat domain"/>
    <property type="match status" value="1"/>
</dbReference>
<keyword evidence="1" id="KW-0547">Nucleotide-binding</keyword>
<gene>
    <name evidence="4" type="ORF">A5760_22240</name>
</gene>
<dbReference type="Pfam" id="PF00211">
    <property type="entry name" value="Guanylate_cyc"/>
    <property type="match status" value="1"/>
</dbReference>
<dbReference type="AlphaFoldDB" id="A0A1A0V4T6"/>
<protein>
    <recommendedName>
        <fullName evidence="3">Guanylate cyclase domain-containing protein</fullName>
    </recommendedName>
</protein>
<organism evidence="4 5">
    <name type="scientific">Mycobacterium colombiense</name>
    <dbReference type="NCBI Taxonomy" id="339268"/>
    <lineage>
        <taxon>Bacteria</taxon>
        <taxon>Bacillati</taxon>
        <taxon>Actinomycetota</taxon>
        <taxon>Actinomycetes</taxon>
        <taxon>Mycobacteriales</taxon>
        <taxon>Mycobacteriaceae</taxon>
        <taxon>Mycobacterium</taxon>
        <taxon>Mycobacterium avium complex (MAC)</taxon>
    </lineage>
</organism>
<comment type="caution">
    <text evidence="4">The sequence shown here is derived from an EMBL/GenBank/DDBJ whole genome shotgun (WGS) entry which is preliminary data.</text>
</comment>
<evidence type="ECO:0000256" key="1">
    <source>
        <dbReference type="ARBA" id="ARBA00022741"/>
    </source>
</evidence>
<evidence type="ECO:0000313" key="4">
    <source>
        <dbReference type="EMBL" id="OBB78243.1"/>
    </source>
</evidence>
<dbReference type="Gene3D" id="3.30.70.1230">
    <property type="entry name" value="Nucleotide cyclase"/>
    <property type="match status" value="1"/>
</dbReference>